<reference evidence="2 3" key="1">
    <citation type="submission" date="2021-06" db="EMBL/GenBank/DDBJ databases">
        <title>A haploid diamondback moth (Plutella xylostella L.) genome assembly resolves 31 chromosomes and identifies a diamide resistance mutation.</title>
        <authorList>
            <person name="Ward C.M."/>
            <person name="Perry K.D."/>
            <person name="Baker G."/>
            <person name="Powis K."/>
            <person name="Heckel D.G."/>
            <person name="Baxter S.W."/>
        </authorList>
    </citation>
    <scope>NUCLEOTIDE SEQUENCE [LARGE SCALE GENOMIC DNA]</scope>
    <source>
        <strain evidence="2 3">LV</strain>
        <tissue evidence="2">Single pupa</tissue>
    </source>
</reference>
<evidence type="ECO:0000313" key="2">
    <source>
        <dbReference type="EMBL" id="KAG7295210.1"/>
    </source>
</evidence>
<dbReference type="EMBL" id="JAHIBW010000031">
    <property type="protein sequence ID" value="KAG7295210.1"/>
    <property type="molecule type" value="Genomic_DNA"/>
</dbReference>
<gene>
    <name evidence="2" type="ORF">JYU34_022180</name>
</gene>
<accession>A0ABQ7PQH5</accession>
<evidence type="ECO:0000313" key="3">
    <source>
        <dbReference type="Proteomes" id="UP000823941"/>
    </source>
</evidence>
<comment type="caution">
    <text evidence="2">The sequence shown here is derived from an EMBL/GenBank/DDBJ whole genome shotgun (WGS) entry which is preliminary data.</text>
</comment>
<sequence>MMLEVYLLTLTTIIISFVESAPAPVPEYDAPVTPYNYDNFNMDAALKDETFLKMIRSMSEQNGGSAMKTNRYRQLQRLNIVLQRQGLEKITLKNMLAVLFMYGKFTSYIWLDTTTKCYGRWFSSTLSCYGDDGNFIGYFPNTSTTLVPPEKPTTPKSKDKNPV</sequence>
<organism evidence="2 3">
    <name type="scientific">Plutella xylostella</name>
    <name type="common">Diamondback moth</name>
    <name type="synonym">Plutella maculipennis</name>
    <dbReference type="NCBI Taxonomy" id="51655"/>
    <lineage>
        <taxon>Eukaryota</taxon>
        <taxon>Metazoa</taxon>
        <taxon>Ecdysozoa</taxon>
        <taxon>Arthropoda</taxon>
        <taxon>Hexapoda</taxon>
        <taxon>Insecta</taxon>
        <taxon>Pterygota</taxon>
        <taxon>Neoptera</taxon>
        <taxon>Endopterygota</taxon>
        <taxon>Lepidoptera</taxon>
        <taxon>Glossata</taxon>
        <taxon>Ditrysia</taxon>
        <taxon>Yponomeutoidea</taxon>
        <taxon>Plutellidae</taxon>
        <taxon>Plutella</taxon>
    </lineage>
</organism>
<dbReference type="Proteomes" id="UP000823941">
    <property type="component" value="Chromosome 31"/>
</dbReference>
<name>A0ABQ7PQH5_PLUXY</name>
<protein>
    <submittedName>
        <fullName evidence="2">Uncharacterized protein</fullName>
    </submittedName>
</protein>
<keyword evidence="1" id="KW-0732">Signal</keyword>
<feature type="signal peptide" evidence="1">
    <location>
        <begin position="1"/>
        <end position="20"/>
    </location>
</feature>
<proteinExistence type="predicted"/>
<evidence type="ECO:0000256" key="1">
    <source>
        <dbReference type="SAM" id="SignalP"/>
    </source>
</evidence>
<feature type="chain" id="PRO_5045985256" evidence="1">
    <location>
        <begin position="21"/>
        <end position="163"/>
    </location>
</feature>
<keyword evidence="3" id="KW-1185">Reference proteome</keyword>